<dbReference type="AlphaFoldDB" id="A0A5B9DM44"/>
<sequence length="79" mass="9014">MTIHQLKPNATLTLQAPFEETARGGRLLSALLSWWRYRVRPPLVPARLREDLGLPPDPDMSDYDGVPIIKPLLLVLWRA</sequence>
<gene>
    <name evidence="1" type="ORF">FNA67_04665</name>
</gene>
<reference evidence="1 2" key="1">
    <citation type="journal article" date="2015" name="Int. J. Syst. Evol. Microbiol.">
        <title>Youhaiella tibetensis gen. nov., sp. nov., isolated from subsurface sediment.</title>
        <authorList>
            <person name="Wang Y.X."/>
            <person name="Huang F.Q."/>
            <person name="Nogi Y."/>
            <person name="Pang S.J."/>
            <person name="Wang P.K."/>
            <person name="Lv J."/>
        </authorList>
    </citation>
    <scope>NUCLEOTIDE SEQUENCE [LARGE SCALE GENOMIC DNA]</scope>
    <source>
        <strain evidence="2">fig4</strain>
    </source>
</reference>
<dbReference type="RefSeq" id="WP_147655232.1">
    <property type="nucleotide sequence ID" value="NZ_BMFM01000001.1"/>
</dbReference>
<dbReference type="EMBL" id="CP041690">
    <property type="protein sequence ID" value="QEE19508.1"/>
    <property type="molecule type" value="Genomic_DNA"/>
</dbReference>
<evidence type="ECO:0000313" key="1">
    <source>
        <dbReference type="EMBL" id="QEE19508.1"/>
    </source>
</evidence>
<proteinExistence type="predicted"/>
<accession>A0A5B9DM44</accession>
<dbReference type="OrthoDB" id="9992016at2"/>
<evidence type="ECO:0000313" key="2">
    <source>
        <dbReference type="Proteomes" id="UP000321062"/>
    </source>
</evidence>
<organism evidence="1 2">
    <name type="scientific">Paradevosia tibetensis</name>
    <dbReference type="NCBI Taxonomy" id="1447062"/>
    <lineage>
        <taxon>Bacteria</taxon>
        <taxon>Pseudomonadati</taxon>
        <taxon>Pseudomonadota</taxon>
        <taxon>Alphaproteobacteria</taxon>
        <taxon>Hyphomicrobiales</taxon>
        <taxon>Devosiaceae</taxon>
        <taxon>Paradevosia</taxon>
    </lineage>
</organism>
<keyword evidence="2" id="KW-1185">Reference proteome</keyword>
<name>A0A5B9DM44_9HYPH</name>
<dbReference type="KEGG" id="yti:FNA67_04665"/>
<dbReference type="Proteomes" id="UP000321062">
    <property type="component" value="Chromosome"/>
</dbReference>
<protein>
    <submittedName>
        <fullName evidence="1">Uncharacterized protein</fullName>
    </submittedName>
</protein>